<organism evidence="2 3">
    <name type="scientific">Pleurodeles waltl</name>
    <name type="common">Iberian ribbed newt</name>
    <dbReference type="NCBI Taxonomy" id="8319"/>
    <lineage>
        <taxon>Eukaryota</taxon>
        <taxon>Metazoa</taxon>
        <taxon>Chordata</taxon>
        <taxon>Craniata</taxon>
        <taxon>Vertebrata</taxon>
        <taxon>Euteleostomi</taxon>
        <taxon>Amphibia</taxon>
        <taxon>Batrachia</taxon>
        <taxon>Caudata</taxon>
        <taxon>Salamandroidea</taxon>
        <taxon>Salamandridae</taxon>
        <taxon>Pleurodelinae</taxon>
        <taxon>Pleurodeles</taxon>
    </lineage>
</organism>
<reference evidence="2" key="1">
    <citation type="journal article" date="2022" name="bioRxiv">
        <title>Sequencing and chromosome-scale assembly of the giantPleurodeles waltlgenome.</title>
        <authorList>
            <person name="Brown T."/>
            <person name="Elewa A."/>
            <person name="Iarovenko S."/>
            <person name="Subramanian E."/>
            <person name="Araus A.J."/>
            <person name="Petzold A."/>
            <person name="Susuki M."/>
            <person name="Suzuki K.-i.T."/>
            <person name="Hayashi T."/>
            <person name="Toyoda A."/>
            <person name="Oliveira C."/>
            <person name="Osipova E."/>
            <person name="Leigh N.D."/>
            <person name="Simon A."/>
            <person name="Yun M.H."/>
        </authorList>
    </citation>
    <scope>NUCLEOTIDE SEQUENCE</scope>
    <source>
        <strain evidence="2">20211129_DDA</strain>
        <tissue evidence="2">Liver</tissue>
    </source>
</reference>
<comment type="caution">
    <text evidence="2">The sequence shown here is derived from an EMBL/GenBank/DDBJ whole genome shotgun (WGS) entry which is preliminary data.</text>
</comment>
<evidence type="ECO:0000256" key="1">
    <source>
        <dbReference type="SAM" id="MobiDB-lite"/>
    </source>
</evidence>
<evidence type="ECO:0000313" key="3">
    <source>
        <dbReference type="Proteomes" id="UP001066276"/>
    </source>
</evidence>
<sequence>MAQLHTGSHKQPSSVTEVPDTLAGAQPDSMMESILQEIAAVGRRLEGRDTRISELTSESCSHRTDIAGFQDRVMGLDQRLTLVEDKLNHLSITVKELQFLKDKLTDLEDRSYRDNVHFFGILEPVEGTDVRAFLQDIIPSIMGLSFSPPLEFQRVYRIGTLRKDALGKPRLLIACFLWHEQVRQLLNAVQTHGPYTYKGHEVRLSPDFSRNTNKKQKAFLAV</sequence>
<dbReference type="Gene3D" id="3.30.70.1820">
    <property type="entry name" value="L1 transposable element, RRM domain"/>
    <property type="match status" value="1"/>
</dbReference>
<accession>A0AAV7KSD6</accession>
<dbReference type="AlphaFoldDB" id="A0AAV7KSD6"/>
<evidence type="ECO:0000313" key="2">
    <source>
        <dbReference type="EMBL" id="KAJ1081607.1"/>
    </source>
</evidence>
<proteinExistence type="predicted"/>
<dbReference type="EMBL" id="JANPWB010000016">
    <property type="protein sequence ID" value="KAJ1081607.1"/>
    <property type="molecule type" value="Genomic_DNA"/>
</dbReference>
<protein>
    <submittedName>
        <fullName evidence="2">Uncharacterized protein</fullName>
    </submittedName>
</protein>
<gene>
    <name evidence="2" type="ORF">NDU88_001786</name>
</gene>
<dbReference type="InterPro" id="IPR004244">
    <property type="entry name" value="Transposase_22"/>
</dbReference>
<name>A0AAV7KSD6_PLEWA</name>
<keyword evidence="3" id="KW-1185">Reference proteome</keyword>
<feature type="region of interest" description="Disordered" evidence="1">
    <location>
        <begin position="1"/>
        <end position="24"/>
    </location>
</feature>
<feature type="compositionally biased region" description="Polar residues" evidence="1">
    <location>
        <begin position="1"/>
        <end position="16"/>
    </location>
</feature>
<dbReference type="Proteomes" id="UP001066276">
    <property type="component" value="Chromosome 12"/>
</dbReference>
<dbReference type="PANTHER" id="PTHR11505">
    <property type="entry name" value="L1 TRANSPOSABLE ELEMENT-RELATED"/>
    <property type="match status" value="1"/>
</dbReference>